<gene>
    <name evidence="2" type="ORF">FEF34_08840</name>
</gene>
<proteinExistence type="predicted"/>
<keyword evidence="3" id="KW-1185">Reference proteome</keyword>
<dbReference type="EMBL" id="VAWE01000001">
    <property type="protein sequence ID" value="TLQ43227.1"/>
    <property type="molecule type" value="Genomic_DNA"/>
</dbReference>
<accession>A0A5R9E1F4</accession>
<dbReference type="Proteomes" id="UP000305921">
    <property type="component" value="Unassembled WGS sequence"/>
</dbReference>
<dbReference type="OrthoDB" id="4248935at2"/>
<feature type="region of interest" description="Disordered" evidence="1">
    <location>
        <begin position="52"/>
        <end position="73"/>
    </location>
</feature>
<comment type="caution">
    <text evidence="2">The sequence shown here is derived from an EMBL/GenBank/DDBJ whole genome shotgun (WGS) entry which is preliminary data.</text>
</comment>
<organism evidence="2 3">
    <name type="scientific">Streptomyces marianii</name>
    <dbReference type="NCBI Taxonomy" id="1817406"/>
    <lineage>
        <taxon>Bacteria</taxon>
        <taxon>Bacillati</taxon>
        <taxon>Actinomycetota</taxon>
        <taxon>Actinomycetes</taxon>
        <taxon>Kitasatosporales</taxon>
        <taxon>Streptomycetaceae</taxon>
        <taxon>Streptomyces</taxon>
    </lineage>
</organism>
<name>A0A5R9E1F4_9ACTN</name>
<evidence type="ECO:0000313" key="2">
    <source>
        <dbReference type="EMBL" id="TLQ43227.1"/>
    </source>
</evidence>
<protein>
    <submittedName>
        <fullName evidence="2">Uncharacterized protein</fullName>
    </submittedName>
</protein>
<evidence type="ECO:0000313" key="3">
    <source>
        <dbReference type="Proteomes" id="UP000305921"/>
    </source>
</evidence>
<reference evidence="2 3" key="1">
    <citation type="submission" date="2019-05" db="EMBL/GenBank/DDBJ databases">
        <title>Streptomyces marianii sp. nov., a novel marine actinomycete from southern coast of India.</title>
        <authorList>
            <person name="Iniyan A.M."/>
            <person name="Wink J."/>
            <person name="Ramprasad E."/>
            <person name="Ramana C.V."/>
            <person name="Bunk B."/>
            <person name="Sproer C."/>
            <person name="Joseph F.-J.R.S."/>
            <person name="Vincent S.G.P."/>
        </authorList>
    </citation>
    <scope>NUCLEOTIDE SEQUENCE [LARGE SCALE GENOMIC DNA]</scope>
    <source>
        <strain evidence="2 3">ICN19</strain>
    </source>
</reference>
<sequence length="73" mass="7745">MRIPRLRGGGALLKCPACRLKCLPAAVGSDGSCPRCGNERLLSMDIDRGWVGGSAHAADKQKQAQDAPGRSRR</sequence>
<dbReference type="AlphaFoldDB" id="A0A5R9E1F4"/>
<evidence type="ECO:0000256" key="1">
    <source>
        <dbReference type="SAM" id="MobiDB-lite"/>
    </source>
</evidence>